<dbReference type="AlphaFoldDB" id="A0A016T420"/>
<name>A0A016T420_9BILA</name>
<dbReference type="EMBL" id="JARK01001477">
    <property type="protein sequence ID" value="EYB97422.1"/>
    <property type="molecule type" value="Genomic_DNA"/>
</dbReference>
<accession>A0A016T420</accession>
<evidence type="ECO:0000313" key="2">
    <source>
        <dbReference type="Proteomes" id="UP000024635"/>
    </source>
</evidence>
<organism evidence="1 2">
    <name type="scientific">Ancylostoma ceylanicum</name>
    <dbReference type="NCBI Taxonomy" id="53326"/>
    <lineage>
        <taxon>Eukaryota</taxon>
        <taxon>Metazoa</taxon>
        <taxon>Ecdysozoa</taxon>
        <taxon>Nematoda</taxon>
        <taxon>Chromadorea</taxon>
        <taxon>Rhabditida</taxon>
        <taxon>Rhabditina</taxon>
        <taxon>Rhabditomorpha</taxon>
        <taxon>Strongyloidea</taxon>
        <taxon>Ancylostomatidae</taxon>
        <taxon>Ancylostomatinae</taxon>
        <taxon>Ancylostoma</taxon>
    </lineage>
</organism>
<sequence length="89" mass="9673">MAVALLLPWKARGATAQLKQESPLKQQTSVLDSYLIFLLVDVKCDEQLSRKTQIRHCGDDSIVSGAVAPRASRGRGWATAIATHCTVSH</sequence>
<evidence type="ECO:0000313" key="1">
    <source>
        <dbReference type="EMBL" id="EYB97422.1"/>
    </source>
</evidence>
<reference evidence="2" key="1">
    <citation type="journal article" date="2015" name="Nat. Genet.">
        <title>The genome and transcriptome of the zoonotic hookworm Ancylostoma ceylanicum identify infection-specific gene families.</title>
        <authorList>
            <person name="Schwarz E.M."/>
            <person name="Hu Y."/>
            <person name="Antoshechkin I."/>
            <person name="Miller M.M."/>
            <person name="Sternberg P.W."/>
            <person name="Aroian R.V."/>
        </authorList>
    </citation>
    <scope>NUCLEOTIDE SEQUENCE</scope>
    <source>
        <strain evidence="2">HY135</strain>
    </source>
</reference>
<keyword evidence="2" id="KW-1185">Reference proteome</keyword>
<proteinExistence type="predicted"/>
<comment type="caution">
    <text evidence="1">The sequence shown here is derived from an EMBL/GenBank/DDBJ whole genome shotgun (WGS) entry which is preliminary data.</text>
</comment>
<gene>
    <name evidence="1" type="primary">Acey_s0141.g2263</name>
    <name evidence="1" type="ORF">Y032_0141g2263</name>
</gene>
<dbReference type="Proteomes" id="UP000024635">
    <property type="component" value="Unassembled WGS sequence"/>
</dbReference>
<protein>
    <submittedName>
        <fullName evidence="1">Uncharacterized protein</fullName>
    </submittedName>
</protein>